<dbReference type="AlphaFoldDB" id="A0A6C0B1T2"/>
<dbReference type="Pfam" id="PF19063">
    <property type="entry name" value="DUF5759"/>
    <property type="match status" value="1"/>
</dbReference>
<organism evidence="1">
    <name type="scientific">viral metagenome</name>
    <dbReference type="NCBI Taxonomy" id="1070528"/>
    <lineage>
        <taxon>unclassified sequences</taxon>
        <taxon>metagenomes</taxon>
        <taxon>organismal metagenomes</taxon>
    </lineage>
</organism>
<evidence type="ECO:0000313" key="1">
    <source>
        <dbReference type="EMBL" id="QHS85423.1"/>
    </source>
</evidence>
<name>A0A6C0B1T2_9ZZZZ</name>
<dbReference type="InterPro" id="IPR043977">
    <property type="entry name" value="DUF5759"/>
</dbReference>
<proteinExistence type="predicted"/>
<accession>A0A6C0B1T2</accession>
<sequence length="198" mass="23135">MANIFTLENVADFSEKLNIDELYERKRQHDLNQLALYNKLLNRIHVRIKTTARQKIDEQFCWFVVPEIMIGVPKYNQAACIAYLVDKLKENGFLVQYIHPNTLMISWKHFVPSYVRSEIKKKTGIILDEHGNQVGDKNEEENSHLLENNIFNKKEAVTSSAKLQNQNQKKFTPITSYKPMGNLVYNDELLTTLENKFS</sequence>
<dbReference type="EMBL" id="MN739043">
    <property type="protein sequence ID" value="QHS85423.1"/>
    <property type="molecule type" value="Genomic_DNA"/>
</dbReference>
<reference evidence="1" key="1">
    <citation type="journal article" date="2020" name="Nature">
        <title>Giant virus diversity and host interactions through global metagenomics.</title>
        <authorList>
            <person name="Schulz F."/>
            <person name="Roux S."/>
            <person name="Paez-Espino D."/>
            <person name="Jungbluth S."/>
            <person name="Walsh D.A."/>
            <person name="Denef V.J."/>
            <person name="McMahon K.D."/>
            <person name="Konstantinidis K.T."/>
            <person name="Eloe-Fadrosh E.A."/>
            <person name="Kyrpides N.C."/>
            <person name="Woyke T."/>
        </authorList>
    </citation>
    <scope>NUCLEOTIDE SEQUENCE</scope>
    <source>
        <strain evidence="1">GVMAG-M-3300009182-78</strain>
    </source>
</reference>
<protein>
    <submittedName>
        <fullName evidence="1">Uncharacterized protein</fullName>
    </submittedName>
</protein>